<evidence type="ECO:0000313" key="3">
    <source>
        <dbReference type="Proteomes" id="UP000265955"/>
    </source>
</evidence>
<dbReference type="InterPro" id="IPR052513">
    <property type="entry name" value="Thioester_dehydratase-like"/>
</dbReference>
<dbReference type="PANTHER" id="PTHR34075">
    <property type="entry name" value="BLR3430 PROTEIN"/>
    <property type="match status" value="1"/>
</dbReference>
<dbReference type="Proteomes" id="UP000265955">
    <property type="component" value="Unassembled WGS sequence"/>
</dbReference>
<gene>
    <name evidence="2" type="ORF">D3871_23855</name>
</gene>
<dbReference type="Pfam" id="PF01796">
    <property type="entry name" value="OB_ChsH2_C"/>
    <property type="match status" value="1"/>
</dbReference>
<name>A0A3A3FEE9_9BURK</name>
<accession>A0A3A3FEE9</accession>
<proteinExistence type="predicted"/>
<dbReference type="InterPro" id="IPR012340">
    <property type="entry name" value="NA-bd_OB-fold"/>
</dbReference>
<organism evidence="2 3">
    <name type="scientific">Noviherbaspirillum saxi</name>
    <dbReference type="NCBI Taxonomy" id="2320863"/>
    <lineage>
        <taxon>Bacteria</taxon>
        <taxon>Pseudomonadati</taxon>
        <taxon>Pseudomonadota</taxon>
        <taxon>Betaproteobacteria</taxon>
        <taxon>Burkholderiales</taxon>
        <taxon>Oxalobacteraceae</taxon>
        <taxon>Noviherbaspirillum</taxon>
    </lineage>
</organism>
<sequence length="124" mass="13799">MDLCPDVDFRKYLQEGKFMLLRSRASGRHFFYPRVAEPGTGCTDLEWVEASGRGQVYSVTVVRAKPPSPSYNVALVDLEEGVRMMTRIDDVAPEDVRIGMAVQAKITTEDDLPFVVFEPAAVTA</sequence>
<feature type="domain" description="ChsH2 C-terminal OB-fold" evidence="1">
    <location>
        <begin position="47"/>
        <end position="105"/>
    </location>
</feature>
<comment type="caution">
    <text evidence="2">The sequence shown here is derived from an EMBL/GenBank/DDBJ whole genome shotgun (WGS) entry which is preliminary data.</text>
</comment>
<dbReference type="EMBL" id="QYUO01000003">
    <property type="protein sequence ID" value="RJF91731.1"/>
    <property type="molecule type" value="Genomic_DNA"/>
</dbReference>
<evidence type="ECO:0000259" key="1">
    <source>
        <dbReference type="Pfam" id="PF01796"/>
    </source>
</evidence>
<dbReference type="OrthoDB" id="5514845at2"/>
<keyword evidence="3" id="KW-1185">Reference proteome</keyword>
<dbReference type="InterPro" id="IPR002878">
    <property type="entry name" value="ChsH2_C"/>
</dbReference>
<dbReference type="PANTHER" id="PTHR34075:SF5">
    <property type="entry name" value="BLR3430 PROTEIN"/>
    <property type="match status" value="1"/>
</dbReference>
<protein>
    <submittedName>
        <fullName evidence="2">Zn-ribbon domain-containing OB-fold protein</fullName>
    </submittedName>
</protein>
<dbReference type="AlphaFoldDB" id="A0A3A3FEE9"/>
<dbReference type="SUPFAM" id="SSF50249">
    <property type="entry name" value="Nucleic acid-binding proteins"/>
    <property type="match status" value="1"/>
</dbReference>
<reference evidence="3" key="1">
    <citation type="submission" date="2018-09" db="EMBL/GenBank/DDBJ databases">
        <authorList>
            <person name="Zhu H."/>
        </authorList>
    </citation>
    <scope>NUCLEOTIDE SEQUENCE [LARGE SCALE GENOMIC DNA]</scope>
    <source>
        <strain evidence="3">K1R23-30</strain>
    </source>
</reference>
<evidence type="ECO:0000313" key="2">
    <source>
        <dbReference type="EMBL" id="RJF91731.1"/>
    </source>
</evidence>